<keyword evidence="2" id="KW-1185">Reference proteome</keyword>
<evidence type="ECO:0000313" key="2">
    <source>
        <dbReference type="Proteomes" id="UP001732700"/>
    </source>
</evidence>
<accession>A0ACD5VJL7</accession>
<organism evidence="1 2">
    <name type="scientific">Avena sativa</name>
    <name type="common">Oat</name>
    <dbReference type="NCBI Taxonomy" id="4498"/>
    <lineage>
        <taxon>Eukaryota</taxon>
        <taxon>Viridiplantae</taxon>
        <taxon>Streptophyta</taxon>
        <taxon>Embryophyta</taxon>
        <taxon>Tracheophyta</taxon>
        <taxon>Spermatophyta</taxon>
        <taxon>Magnoliopsida</taxon>
        <taxon>Liliopsida</taxon>
        <taxon>Poales</taxon>
        <taxon>Poaceae</taxon>
        <taxon>BOP clade</taxon>
        <taxon>Pooideae</taxon>
        <taxon>Poodae</taxon>
        <taxon>Poeae</taxon>
        <taxon>Poeae Chloroplast Group 1 (Aveneae type)</taxon>
        <taxon>Aveninae</taxon>
        <taxon>Avena</taxon>
    </lineage>
</organism>
<dbReference type="EnsemblPlants" id="AVESA.00010b.r2.3CG0461370.1">
    <property type="protein sequence ID" value="AVESA.00010b.r2.3CG0461370.1.CDS"/>
    <property type="gene ID" value="AVESA.00010b.r2.3CG0461370"/>
</dbReference>
<reference evidence="1" key="2">
    <citation type="submission" date="2025-09" db="UniProtKB">
        <authorList>
            <consortium name="EnsemblPlants"/>
        </authorList>
    </citation>
    <scope>IDENTIFICATION</scope>
</reference>
<name>A0ACD5VJL7_AVESA</name>
<proteinExistence type="predicted"/>
<dbReference type="Proteomes" id="UP001732700">
    <property type="component" value="Chromosome 3C"/>
</dbReference>
<evidence type="ECO:0000313" key="1">
    <source>
        <dbReference type="EnsemblPlants" id="AVESA.00010b.r2.3CG0461370.1.CDS"/>
    </source>
</evidence>
<reference evidence="1" key="1">
    <citation type="submission" date="2021-05" db="EMBL/GenBank/DDBJ databases">
        <authorList>
            <person name="Scholz U."/>
            <person name="Mascher M."/>
            <person name="Fiebig A."/>
        </authorList>
    </citation>
    <scope>NUCLEOTIDE SEQUENCE [LARGE SCALE GENOMIC DNA]</scope>
</reference>
<protein>
    <submittedName>
        <fullName evidence="1">Uncharacterized protein</fullName>
    </submittedName>
</protein>
<sequence length="251" mass="27064">MSSKFYLEERETKRENGAAALRIARLQHTIREIGIRLQPDAGDSAGALDPVRLPRLPPFSLHHRAPNPVFPRPILLRARQIEETSKSPLNRLPKPRTAAPNRLQIATSKPPPAPHKEMGQQSKRMRAPAPLDPAASHLVPAAAPQLVLPPVPPFLPPLPHRVLSSSFPSTHGSTPWIPPRPASVASSSAQGPCWAPPAGVGGSTYPWHMAENTDVSDPQTWGLDSHPPGGFLSFFKNTPSHTQAVGNGTLS</sequence>